<dbReference type="InterPro" id="IPR036388">
    <property type="entry name" value="WH-like_DNA-bd_sf"/>
</dbReference>
<keyword evidence="6" id="KW-1185">Reference proteome</keyword>
<evidence type="ECO:0000259" key="4">
    <source>
        <dbReference type="PROSITE" id="PS51118"/>
    </source>
</evidence>
<dbReference type="CDD" id="cd00090">
    <property type="entry name" value="HTH_ARSR"/>
    <property type="match status" value="1"/>
</dbReference>
<dbReference type="InterPro" id="IPR036527">
    <property type="entry name" value="SCP2_sterol-bd_dom_sf"/>
</dbReference>
<sequence>MKPYSNICAISKACNELEPRWTLPILNQLWTGYSRFNDIRRAVGGVSPGVLSKRLEEMEKNGLVERIEDPAKGTVDYVRTAKAKDLEEAMDALARWAQRNIKAEVASTGLHIGNLMWALRQGIKTSELPAKRTVIQFRFEGVPKALSTYWLIHEPGTELELCIDPPGSDVDLFVETSQLSLNAVFLGRSSFARETAAGRFFMTGDAVLERSIERWFPRSSYADVEGVMQLDEER</sequence>
<feature type="domain" description="HTH hxlR-type" evidence="4">
    <location>
        <begin position="8"/>
        <end position="105"/>
    </location>
</feature>
<protein>
    <submittedName>
        <fullName evidence="5">Winged helix-turn-helix transcriptional regulator</fullName>
    </submittedName>
</protein>
<dbReference type="PANTHER" id="PTHR33204">
    <property type="entry name" value="TRANSCRIPTIONAL REGULATOR, MARR FAMILY"/>
    <property type="match status" value="1"/>
</dbReference>
<name>A0ABV3RU54_9RHOB</name>
<accession>A0ABV3RU54</accession>
<dbReference type="InterPro" id="IPR011991">
    <property type="entry name" value="ArsR-like_HTH"/>
</dbReference>
<proteinExistence type="predicted"/>
<dbReference type="EMBL" id="JBFNXX010000071">
    <property type="protein sequence ID" value="MEW9922500.1"/>
    <property type="molecule type" value="Genomic_DNA"/>
</dbReference>
<keyword evidence="2" id="KW-0238">DNA-binding</keyword>
<evidence type="ECO:0000313" key="5">
    <source>
        <dbReference type="EMBL" id="MEW9922500.1"/>
    </source>
</evidence>
<dbReference type="SUPFAM" id="SSF46785">
    <property type="entry name" value="Winged helix' DNA-binding domain"/>
    <property type="match status" value="1"/>
</dbReference>
<dbReference type="InterPro" id="IPR002577">
    <property type="entry name" value="HTH_HxlR"/>
</dbReference>
<dbReference type="PANTHER" id="PTHR33204:SF37">
    <property type="entry name" value="HTH-TYPE TRANSCRIPTIONAL REGULATOR YODB"/>
    <property type="match status" value="1"/>
</dbReference>
<evidence type="ECO:0000313" key="6">
    <source>
        <dbReference type="Proteomes" id="UP001556098"/>
    </source>
</evidence>
<organism evidence="5 6">
    <name type="scientific">Sulfitobacter sediminis</name>
    <dbReference type="NCBI Taxonomy" id="3234186"/>
    <lineage>
        <taxon>Bacteria</taxon>
        <taxon>Pseudomonadati</taxon>
        <taxon>Pseudomonadota</taxon>
        <taxon>Alphaproteobacteria</taxon>
        <taxon>Rhodobacterales</taxon>
        <taxon>Roseobacteraceae</taxon>
        <taxon>Sulfitobacter</taxon>
    </lineage>
</organism>
<dbReference type="SUPFAM" id="SSF55718">
    <property type="entry name" value="SCP-like"/>
    <property type="match status" value="1"/>
</dbReference>
<evidence type="ECO:0000256" key="1">
    <source>
        <dbReference type="ARBA" id="ARBA00023015"/>
    </source>
</evidence>
<dbReference type="RefSeq" id="WP_367880186.1">
    <property type="nucleotide sequence ID" value="NZ_JBFNXX010000071.1"/>
</dbReference>
<dbReference type="Proteomes" id="UP001556098">
    <property type="component" value="Unassembled WGS sequence"/>
</dbReference>
<dbReference type="Gene3D" id="1.10.10.10">
    <property type="entry name" value="Winged helix-like DNA-binding domain superfamily/Winged helix DNA-binding domain"/>
    <property type="match status" value="1"/>
</dbReference>
<evidence type="ECO:0000256" key="2">
    <source>
        <dbReference type="ARBA" id="ARBA00023125"/>
    </source>
</evidence>
<evidence type="ECO:0000256" key="3">
    <source>
        <dbReference type="ARBA" id="ARBA00023163"/>
    </source>
</evidence>
<keyword evidence="3" id="KW-0804">Transcription</keyword>
<keyword evidence="1" id="KW-0805">Transcription regulation</keyword>
<dbReference type="Pfam" id="PF01638">
    <property type="entry name" value="HxlR"/>
    <property type="match status" value="1"/>
</dbReference>
<dbReference type="PROSITE" id="PS51118">
    <property type="entry name" value="HTH_HXLR"/>
    <property type="match status" value="1"/>
</dbReference>
<dbReference type="InterPro" id="IPR036390">
    <property type="entry name" value="WH_DNA-bd_sf"/>
</dbReference>
<gene>
    <name evidence="5" type="ORF">AB2B41_23130</name>
</gene>
<comment type="caution">
    <text evidence="5">The sequence shown here is derived from an EMBL/GenBank/DDBJ whole genome shotgun (WGS) entry which is preliminary data.</text>
</comment>
<reference evidence="5 6" key="1">
    <citation type="submission" date="2024-07" db="EMBL/GenBank/DDBJ databases">
        <title>Marimonas sp.nov., isolated from tidal-flat sediment.</title>
        <authorList>
            <person name="Jayan J.N."/>
            <person name="Lee S.S."/>
        </authorList>
    </citation>
    <scope>NUCLEOTIDE SEQUENCE [LARGE SCALE GENOMIC DNA]</scope>
    <source>
        <strain evidence="5 6">MJW-29</strain>
    </source>
</reference>